<feature type="non-terminal residue" evidence="2">
    <location>
        <position position="1"/>
    </location>
</feature>
<keyword evidence="2" id="KW-0687">Ribonucleoprotein</keyword>
<feature type="region of interest" description="Disordered" evidence="1">
    <location>
        <begin position="1"/>
        <end position="54"/>
    </location>
</feature>
<feature type="compositionally biased region" description="Basic and acidic residues" evidence="1">
    <location>
        <begin position="1"/>
        <end position="12"/>
    </location>
</feature>
<proteinExistence type="predicted"/>
<organism evidence="2">
    <name type="scientific">uncultured Actinomycetospora sp</name>
    <dbReference type="NCBI Taxonomy" id="1135996"/>
    <lineage>
        <taxon>Bacteria</taxon>
        <taxon>Bacillati</taxon>
        <taxon>Actinomycetota</taxon>
        <taxon>Actinomycetes</taxon>
        <taxon>Pseudonocardiales</taxon>
        <taxon>Pseudonocardiaceae</taxon>
        <taxon>Actinomycetospora</taxon>
        <taxon>environmental samples</taxon>
    </lineage>
</organism>
<name>A0A6J4K643_9PSEU</name>
<evidence type="ECO:0000313" key="2">
    <source>
        <dbReference type="EMBL" id="CAA9296370.1"/>
    </source>
</evidence>
<accession>A0A6J4K643</accession>
<dbReference type="GO" id="GO:0005840">
    <property type="term" value="C:ribosome"/>
    <property type="evidence" value="ECO:0007669"/>
    <property type="project" value="UniProtKB-KW"/>
</dbReference>
<protein>
    <submittedName>
        <fullName evidence="2">LSU ribosomal protein L33p @ LSU ribosomal protein L33p, zinc-dependent</fullName>
    </submittedName>
</protein>
<dbReference type="AlphaFoldDB" id="A0A6J4K643"/>
<keyword evidence="2" id="KW-0689">Ribosomal protein</keyword>
<reference evidence="2" key="1">
    <citation type="submission" date="2020-02" db="EMBL/GenBank/DDBJ databases">
        <authorList>
            <person name="Meier V. D."/>
        </authorList>
    </citation>
    <scope>NUCLEOTIDE SEQUENCE</scope>
    <source>
        <strain evidence="2">AVDCRST_MAG54</strain>
    </source>
</reference>
<dbReference type="EMBL" id="CADCTH010000616">
    <property type="protein sequence ID" value="CAA9296370.1"/>
    <property type="molecule type" value="Genomic_DNA"/>
</dbReference>
<feature type="compositionally biased region" description="Basic and acidic residues" evidence="1">
    <location>
        <begin position="20"/>
        <end position="38"/>
    </location>
</feature>
<evidence type="ECO:0000256" key="1">
    <source>
        <dbReference type="SAM" id="MobiDB-lite"/>
    </source>
</evidence>
<feature type="non-terminal residue" evidence="2">
    <location>
        <position position="54"/>
    </location>
</feature>
<gene>
    <name evidence="2" type="ORF">AVDCRST_MAG54-4885</name>
</gene>
<sequence>GHHRRPSEDHAGLRGVQEPQLHHAEEPAERPRPPHDQEVLPALRHAPRPPRDPL</sequence>